<dbReference type="SUPFAM" id="SSF52317">
    <property type="entry name" value="Class I glutamine amidotransferase-like"/>
    <property type="match status" value="1"/>
</dbReference>
<reference evidence="5 6" key="1">
    <citation type="submission" date="2019-12" db="EMBL/GenBank/DDBJ databases">
        <title>Whole-genome sequencing of Allorhizobium vitis.</title>
        <authorList>
            <person name="Gan H.M."/>
            <person name="Szegedi E."/>
            <person name="Burr T."/>
            <person name="Savka M.A."/>
        </authorList>
    </citation>
    <scope>NUCLEOTIDE SEQUENCE [LARGE SCALE GENOMIC DNA]</scope>
    <source>
        <strain evidence="5 6">CG516</strain>
    </source>
</reference>
<protein>
    <submittedName>
        <fullName evidence="5">Helix-turn-helix domain-containing protein</fullName>
    </submittedName>
</protein>
<name>A0A6L6VM41_AGRVI</name>
<dbReference type="InterPro" id="IPR029062">
    <property type="entry name" value="Class_I_gatase-like"/>
</dbReference>
<dbReference type="AlphaFoldDB" id="A0A6L6VM41"/>
<evidence type="ECO:0000256" key="3">
    <source>
        <dbReference type="ARBA" id="ARBA00023163"/>
    </source>
</evidence>
<dbReference type="PANTHER" id="PTHR43130">
    <property type="entry name" value="ARAC-FAMILY TRANSCRIPTIONAL REGULATOR"/>
    <property type="match status" value="1"/>
</dbReference>
<evidence type="ECO:0000256" key="1">
    <source>
        <dbReference type="ARBA" id="ARBA00023015"/>
    </source>
</evidence>
<dbReference type="EMBL" id="WPHR01000016">
    <property type="protein sequence ID" value="MUZ74492.1"/>
    <property type="molecule type" value="Genomic_DNA"/>
</dbReference>
<dbReference type="Proteomes" id="UP000477951">
    <property type="component" value="Unassembled WGS sequence"/>
</dbReference>
<evidence type="ECO:0000313" key="5">
    <source>
        <dbReference type="EMBL" id="MUZ74492.1"/>
    </source>
</evidence>
<dbReference type="Pfam" id="PF12833">
    <property type="entry name" value="HTH_18"/>
    <property type="match status" value="1"/>
</dbReference>
<dbReference type="InterPro" id="IPR052158">
    <property type="entry name" value="INH-QAR"/>
</dbReference>
<dbReference type="InterPro" id="IPR018062">
    <property type="entry name" value="HTH_AraC-typ_CS"/>
</dbReference>
<sequence length="343" mass="38025">MLMSNITQVRSPRSENDIAFYLMEGFSMHGFSSALSALHLVNEMSDEERYSWRIVSLDGGDVTSDCGIRVASDLPLKDEKRYTASKDRPSLVVVCGGTPIAAGTTSLNTWLRECVKNRMLVAALASGVFVPASAGLFKDRRWAVHWEQYPAFAERFPDLKTTQSLYEIDGDLLTCAGGAAAFDMFLKIAEWNHSPSCLKKVCDKAMVDRRRDPGLRQRIPLQAEFGVLPEAVITAVEQMEANVVDPLCLDQIADKAGISRRQLERLFRKGLGRAPSRYYAELRLERAALLLTRSEMSVTDVAIACGFVSSSHFTKLFRANYGIAPQKMRTAAMSAAKQAKPTR</sequence>
<evidence type="ECO:0000313" key="6">
    <source>
        <dbReference type="Proteomes" id="UP000477951"/>
    </source>
</evidence>
<dbReference type="InterPro" id="IPR002818">
    <property type="entry name" value="DJ-1/PfpI"/>
</dbReference>
<evidence type="ECO:0000256" key="2">
    <source>
        <dbReference type="ARBA" id="ARBA00023125"/>
    </source>
</evidence>
<comment type="caution">
    <text evidence="5">The sequence shown here is derived from an EMBL/GenBank/DDBJ whole genome shotgun (WGS) entry which is preliminary data.</text>
</comment>
<dbReference type="PROSITE" id="PS00041">
    <property type="entry name" value="HTH_ARAC_FAMILY_1"/>
    <property type="match status" value="1"/>
</dbReference>
<dbReference type="SMART" id="SM00342">
    <property type="entry name" value="HTH_ARAC"/>
    <property type="match status" value="1"/>
</dbReference>
<organism evidence="5 6">
    <name type="scientific">Agrobacterium vitis</name>
    <name type="common">Rhizobium vitis</name>
    <dbReference type="NCBI Taxonomy" id="373"/>
    <lineage>
        <taxon>Bacteria</taxon>
        <taxon>Pseudomonadati</taxon>
        <taxon>Pseudomonadota</taxon>
        <taxon>Alphaproteobacteria</taxon>
        <taxon>Hyphomicrobiales</taxon>
        <taxon>Rhizobiaceae</taxon>
        <taxon>Rhizobium/Agrobacterium group</taxon>
        <taxon>Agrobacterium</taxon>
    </lineage>
</organism>
<keyword evidence="2" id="KW-0238">DNA-binding</keyword>
<dbReference type="Gene3D" id="1.10.10.60">
    <property type="entry name" value="Homeodomain-like"/>
    <property type="match status" value="1"/>
</dbReference>
<feature type="domain" description="HTH araC/xylS-type" evidence="4">
    <location>
        <begin position="233"/>
        <end position="331"/>
    </location>
</feature>
<gene>
    <name evidence="5" type="ORF">GOZ90_17530</name>
</gene>
<accession>A0A6L6VM41</accession>
<evidence type="ECO:0000259" key="4">
    <source>
        <dbReference type="PROSITE" id="PS01124"/>
    </source>
</evidence>
<dbReference type="PROSITE" id="PS01124">
    <property type="entry name" value="HTH_ARAC_FAMILY_2"/>
    <property type="match status" value="1"/>
</dbReference>
<dbReference type="PANTHER" id="PTHR43130:SF3">
    <property type="entry name" value="HTH-TYPE TRANSCRIPTIONAL REGULATOR RV1931C"/>
    <property type="match status" value="1"/>
</dbReference>
<keyword evidence="1" id="KW-0805">Transcription regulation</keyword>
<dbReference type="PRINTS" id="PR00032">
    <property type="entry name" value="HTHARAC"/>
</dbReference>
<proteinExistence type="predicted"/>
<dbReference type="InterPro" id="IPR020449">
    <property type="entry name" value="Tscrpt_reg_AraC-type_HTH"/>
</dbReference>
<dbReference type="InterPro" id="IPR009057">
    <property type="entry name" value="Homeodomain-like_sf"/>
</dbReference>
<dbReference type="SUPFAM" id="SSF46689">
    <property type="entry name" value="Homeodomain-like"/>
    <property type="match status" value="2"/>
</dbReference>
<dbReference type="GO" id="GO:0043565">
    <property type="term" value="F:sequence-specific DNA binding"/>
    <property type="evidence" value="ECO:0007669"/>
    <property type="project" value="InterPro"/>
</dbReference>
<dbReference type="Gene3D" id="3.40.50.880">
    <property type="match status" value="1"/>
</dbReference>
<dbReference type="Pfam" id="PF01965">
    <property type="entry name" value="DJ-1_PfpI"/>
    <property type="match status" value="1"/>
</dbReference>
<keyword evidence="3" id="KW-0804">Transcription</keyword>
<dbReference type="CDD" id="cd03136">
    <property type="entry name" value="GATase1_AraC_ArgR_like"/>
    <property type="match status" value="1"/>
</dbReference>
<dbReference type="GO" id="GO:0003700">
    <property type="term" value="F:DNA-binding transcription factor activity"/>
    <property type="evidence" value="ECO:0007669"/>
    <property type="project" value="InterPro"/>
</dbReference>
<dbReference type="InterPro" id="IPR018060">
    <property type="entry name" value="HTH_AraC"/>
</dbReference>